<dbReference type="AlphaFoldDB" id="A0A7N2LUM1"/>
<evidence type="ECO:0000313" key="6">
    <source>
        <dbReference type="Proteomes" id="UP000594261"/>
    </source>
</evidence>
<evidence type="ECO:0000313" key="5">
    <source>
        <dbReference type="EnsemblPlants" id="QL05p075896:mrna:CDS:1"/>
    </source>
</evidence>
<accession>A0A7N2LUM1</accession>
<dbReference type="InterPro" id="IPR038408">
    <property type="entry name" value="GNK2_sf"/>
</dbReference>
<dbReference type="Proteomes" id="UP000594261">
    <property type="component" value="Chromosome 5"/>
</dbReference>
<evidence type="ECO:0000256" key="1">
    <source>
        <dbReference type="ARBA" id="ARBA00022729"/>
    </source>
</evidence>
<dbReference type="Gene3D" id="3.30.430.20">
    <property type="entry name" value="Gnk2 domain, C-X8-C-X2-C motif"/>
    <property type="match status" value="1"/>
</dbReference>
<dbReference type="EnsemblPlants" id="QL05p075896:mrna">
    <property type="protein sequence ID" value="QL05p075896:mrna:CDS:1"/>
    <property type="gene ID" value="QL05p075896"/>
</dbReference>
<keyword evidence="2" id="KW-0677">Repeat</keyword>
<proteinExistence type="predicted"/>
<protein>
    <recommendedName>
        <fullName evidence="4">Gnk2-homologous domain-containing protein</fullName>
    </recommendedName>
</protein>
<keyword evidence="6" id="KW-1185">Reference proteome</keyword>
<dbReference type="Pfam" id="PF01657">
    <property type="entry name" value="Stress-antifung"/>
    <property type="match status" value="1"/>
</dbReference>
<dbReference type="InParanoid" id="A0A7N2LUM1"/>
<dbReference type="FunFam" id="3.30.430.20:FF:000003">
    <property type="entry name" value="Cysteine-rich RLK (RECEPTOR-like protein kinase) 10"/>
    <property type="match status" value="1"/>
</dbReference>
<name>A0A7N2LUM1_QUELO</name>
<evidence type="ECO:0000256" key="2">
    <source>
        <dbReference type="ARBA" id="ARBA00022737"/>
    </source>
</evidence>
<dbReference type="Gramene" id="QL05p075896:mrna">
    <property type="protein sequence ID" value="QL05p075896:mrna:CDS:1"/>
    <property type="gene ID" value="QL05p075896"/>
</dbReference>
<sequence>MTSLSLNPSITLLFLSMLSLLSLTTHATAPIHLNEVCANTTFSSNSTYQSNLNSLLSSLSSNATHSLEFYNTTSGENTSNPVYGLFLCRGDVTPQLCQECVAAAVKEITKKCSREKVAVIWYDECMLRYSNRSFFSTVDEKPKFALLNTQNITEQDRFNKLLAKSMNETAAQASNAPIGSKSLEPKK</sequence>
<dbReference type="PROSITE" id="PS51473">
    <property type="entry name" value="GNK2"/>
    <property type="match status" value="1"/>
</dbReference>
<feature type="chain" id="PRO_5029773065" description="Gnk2-homologous domain-containing protein" evidence="3">
    <location>
        <begin position="28"/>
        <end position="187"/>
    </location>
</feature>
<dbReference type="InterPro" id="IPR002902">
    <property type="entry name" value="GNK2"/>
</dbReference>
<evidence type="ECO:0000256" key="3">
    <source>
        <dbReference type="SAM" id="SignalP"/>
    </source>
</evidence>
<dbReference type="CDD" id="cd23509">
    <property type="entry name" value="Gnk2-like"/>
    <property type="match status" value="1"/>
</dbReference>
<organism evidence="5 6">
    <name type="scientific">Quercus lobata</name>
    <name type="common">Valley oak</name>
    <dbReference type="NCBI Taxonomy" id="97700"/>
    <lineage>
        <taxon>Eukaryota</taxon>
        <taxon>Viridiplantae</taxon>
        <taxon>Streptophyta</taxon>
        <taxon>Embryophyta</taxon>
        <taxon>Tracheophyta</taxon>
        <taxon>Spermatophyta</taxon>
        <taxon>Magnoliopsida</taxon>
        <taxon>eudicotyledons</taxon>
        <taxon>Gunneridae</taxon>
        <taxon>Pentapetalae</taxon>
        <taxon>rosids</taxon>
        <taxon>fabids</taxon>
        <taxon>Fagales</taxon>
        <taxon>Fagaceae</taxon>
        <taxon>Quercus</taxon>
    </lineage>
</organism>
<reference evidence="5" key="2">
    <citation type="submission" date="2021-01" db="UniProtKB">
        <authorList>
            <consortium name="EnsemblPlants"/>
        </authorList>
    </citation>
    <scope>IDENTIFICATION</scope>
</reference>
<reference evidence="5 6" key="1">
    <citation type="journal article" date="2016" name="G3 (Bethesda)">
        <title>First Draft Assembly and Annotation of the Genome of a California Endemic Oak Quercus lobata Nee (Fagaceae).</title>
        <authorList>
            <person name="Sork V.L."/>
            <person name="Fitz-Gibbon S.T."/>
            <person name="Puiu D."/>
            <person name="Crepeau M."/>
            <person name="Gugger P.F."/>
            <person name="Sherman R."/>
            <person name="Stevens K."/>
            <person name="Langley C.H."/>
            <person name="Pellegrini M."/>
            <person name="Salzberg S.L."/>
        </authorList>
    </citation>
    <scope>NUCLEOTIDE SEQUENCE [LARGE SCALE GENOMIC DNA]</scope>
    <source>
        <strain evidence="5 6">cv. SW786</strain>
    </source>
</reference>
<dbReference type="EMBL" id="LRBV02000005">
    <property type="status" value="NOT_ANNOTATED_CDS"/>
    <property type="molecule type" value="Genomic_DNA"/>
</dbReference>
<feature type="signal peptide" evidence="3">
    <location>
        <begin position="1"/>
        <end position="27"/>
    </location>
</feature>
<feature type="domain" description="Gnk2-homologous" evidence="4">
    <location>
        <begin position="30"/>
        <end position="134"/>
    </location>
</feature>
<dbReference type="PANTHER" id="PTHR32099:SF110">
    <property type="entry name" value="CYSTEINE-RICH RECEPTOR-KINASE-LIKE PROTEIN"/>
    <property type="match status" value="1"/>
</dbReference>
<evidence type="ECO:0000259" key="4">
    <source>
        <dbReference type="PROSITE" id="PS51473"/>
    </source>
</evidence>
<keyword evidence="1 3" id="KW-0732">Signal</keyword>
<dbReference type="PANTHER" id="PTHR32099">
    <property type="entry name" value="CYSTEINE-RICH REPEAT SECRETORY PROTEIN"/>
    <property type="match status" value="1"/>
</dbReference>
<dbReference type="OMA" id="VNASSHE"/>